<dbReference type="AlphaFoldDB" id="A0A3S4NLX3"/>
<proteinExistence type="predicted"/>
<dbReference type="KEGG" id="nci:NCTC10296_00108"/>
<dbReference type="EMBL" id="LR134313">
    <property type="protein sequence ID" value="VEE98980.1"/>
    <property type="molecule type" value="Genomic_DNA"/>
</dbReference>
<organism evidence="1 2">
    <name type="scientific">Neisseria canis</name>
    <dbReference type="NCBI Taxonomy" id="493"/>
    <lineage>
        <taxon>Bacteria</taxon>
        <taxon>Pseudomonadati</taxon>
        <taxon>Pseudomonadota</taxon>
        <taxon>Betaproteobacteria</taxon>
        <taxon>Neisseriales</taxon>
        <taxon>Neisseriaceae</taxon>
        <taxon>Neisseria</taxon>
    </lineage>
</organism>
<evidence type="ECO:0000313" key="1">
    <source>
        <dbReference type="EMBL" id="VEE98980.1"/>
    </source>
</evidence>
<dbReference type="Proteomes" id="UP000279284">
    <property type="component" value="Chromosome"/>
</dbReference>
<gene>
    <name evidence="1" type="ORF">NCTC10296_00108</name>
</gene>
<sequence>MSVLELQEFEIVSGGRRFIDPPPFFDKDGVWWDGSRISELFKFI</sequence>
<reference evidence="1 2" key="1">
    <citation type="submission" date="2018-12" db="EMBL/GenBank/DDBJ databases">
        <authorList>
            <consortium name="Pathogen Informatics"/>
        </authorList>
    </citation>
    <scope>NUCLEOTIDE SEQUENCE [LARGE SCALE GENOMIC DNA]</scope>
    <source>
        <strain evidence="1 2">NCTC10296</strain>
    </source>
</reference>
<evidence type="ECO:0000313" key="2">
    <source>
        <dbReference type="Proteomes" id="UP000279284"/>
    </source>
</evidence>
<accession>A0A3S4NLX3</accession>
<name>A0A3S4NLX3_9NEIS</name>
<dbReference type="RefSeq" id="WP_269471230.1">
    <property type="nucleotide sequence ID" value="NZ_CAUJPY010000014.1"/>
</dbReference>
<protein>
    <submittedName>
        <fullName evidence="1">Uncharacterized protein</fullName>
    </submittedName>
</protein>
<keyword evidence="2" id="KW-1185">Reference proteome</keyword>